<keyword evidence="1" id="KW-1133">Transmembrane helix</keyword>
<evidence type="ECO:0000256" key="2">
    <source>
        <dbReference type="SAM" id="SignalP"/>
    </source>
</evidence>
<dbReference type="EMBL" id="RAQK01000002">
    <property type="protein sequence ID" value="RKE94207.1"/>
    <property type="molecule type" value="Genomic_DNA"/>
</dbReference>
<feature type="signal peptide" evidence="2">
    <location>
        <begin position="1"/>
        <end position="20"/>
    </location>
</feature>
<proteinExistence type="predicted"/>
<evidence type="ECO:0008006" key="5">
    <source>
        <dbReference type="Google" id="ProtNLM"/>
    </source>
</evidence>
<feature type="transmembrane region" description="Helical" evidence="1">
    <location>
        <begin position="44"/>
        <end position="68"/>
    </location>
</feature>
<comment type="caution">
    <text evidence="3">The sequence shown here is derived from an EMBL/GenBank/DDBJ whole genome shotgun (WGS) entry which is preliminary data.</text>
</comment>
<accession>A0A420DJ18</accession>
<sequence>MFKVISIAAVMALTSTASFAGSLNAGTEEAEVDPNAGYVPPLLAGGAGIGAPAVIGGALAAIAIGSLINKSSSTTTTPIGG</sequence>
<keyword evidence="1" id="KW-0472">Membrane</keyword>
<dbReference type="AlphaFoldDB" id="A0A420DJ18"/>
<keyword evidence="4" id="KW-1185">Reference proteome</keyword>
<dbReference type="Proteomes" id="UP000284407">
    <property type="component" value="Unassembled WGS sequence"/>
</dbReference>
<reference evidence="3 4" key="1">
    <citation type="submission" date="2018-09" db="EMBL/GenBank/DDBJ databases">
        <title>Genomic Encyclopedia of Archaeal and Bacterial Type Strains, Phase II (KMG-II): from individual species to whole genera.</title>
        <authorList>
            <person name="Goeker M."/>
        </authorList>
    </citation>
    <scope>NUCLEOTIDE SEQUENCE [LARGE SCALE GENOMIC DNA]</scope>
    <source>
        <strain evidence="3 4">DSM 11458</strain>
    </source>
</reference>
<evidence type="ECO:0000256" key="1">
    <source>
        <dbReference type="SAM" id="Phobius"/>
    </source>
</evidence>
<organism evidence="3 4">
    <name type="scientific">Sulfitobacter guttiformis</name>
    <dbReference type="NCBI Taxonomy" id="74349"/>
    <lineage>
        <taxon>Bacteria</taxon>
        <taxon>Pseudomonadati</taxon>
        <taxon>Pseudomonadota</taxon>
        <taxon>Alphaproteobacteria</taxon>
        <taxon>Rhodobacterales</taxon>
        <taxon>Roseobacteraceae</taxon>
        <taxon>Sulfitobacter</taxon>
    </lineage>
</organism>
<feature type="chain" id="PRO_5019216887" description="Secreted protein" evidence="2">
    <location>
        <begin position="21"/>
        <end position="81"/>
    </location>
</feature>
<keyword evidence="1" id="KW-0812">Transmembrane</keyword>
<protein>
    <recommendedName>
        <fullName evidence="5">Secreted protein</fullName>
    </recommendedName>
</protein>
<keyword evidence="2" id="KW-0732">Signal</keyword>
<evidence type="ECO:0000313" key="3">
    <source>
        <dbReference type="EMBL" id="RKE94207.1"/>
    </source>
</evidence>
<dbReference type="RefSeq" id="WP_025061758.1">
    <property type="nucleotide sequence ID" value="NZ_RAQK01000002.1"/>
</dbReference>
<evidence type="ECO:0000313" key="4">
    <source>
        <dbReference type="Proteomes" id="UP000284407"/>
    </source>
</evidence>
<name>A0A420DJ18_9RHOB</name>
<gene>
    <name evidence="3" type="ORF">C8N30_3324</name>
</gene>